<proteinExistence type="predicted"/>
<feature type="transmembrane region" description="Helical" evidence="2">
    <location>
        <begin position="6"/>
        <end position="29"/>
    </location>
</feature>
<gene>
    <name evidence="3" type="ORF">JFL75_04705</name>
</gene>
<evidence type="ECO:0000313" key="3">
    <source>
        <dbReference type="EMBL" id="QQO10226.1"/>
    </source>
</evidence>
<dbReference type="AlphaFoldDB" id="A0A7T7XPR2"/>
<reference evidence="3" key="1">
    <citation type="submission" date="2021-01" db="EMBL/GenBank/DDBJ databases">
        <title>Description of Breznakiella homolactica.</title>
        <authorList>
            <person name="Song Y."/>
            <person name="Brune A."/>
        </authorList>
    </citation>
    <scope>NUCLEOTIDE SEQUENCE</scope>
    <source>
        <strain evidence="3">RmG30</strain>
    </source>
</reference>
<keyword evidence="4" id="KW-1185">Reference proteome</keyword>
<keyword evidence="2" id="KW-0812">Transmembrane</keyword>
<protein>
    <submittedName>
        <fullName evidence="3">Uncharacterized protein</fullName>
    </submittedName>
</protein>
<feature type="compositionally biased region" description="Basic residues" evidence="1">
    <location>
        <begin position="33"/>
        <end position="42"/>
    </location>
</feature>
<evidence type="ECO:0000256" key="2">
    <source>
        <dbReference type="SAM" id="Phobius"/>
    </source>
</evidence>
<dbReference type="EMBL" id="CP067089">
    <property type="protein sequence ID" value="QQO10226.1"/>
    <property type="molecule type" value="Genomic_DNA"/>
</dbReference>
<evidence type="ECO:0000256" key="1">
    <source>
        <dbReference type="SAM" id="MobiDB-lite"/>
    </source>
</evidence>
<organism evidence="3 4">
    <name type="scientific">Breznakiella homolactica</name>
    <dbReference type="NCBI Taxonomy" id="2798577"/>
    <lineage>
        <taxon>Bacteria</taxon>
        <taxon>Pseudomonadati</taxon>
        <taxon>Spirochaetota</taxon>
        <taxon>Spirochaetia</taxon>
        <taxon>Spirochaetales</taxon>
        <taxon>Breznakiellaceae</taxon>
        <taxon>Breznakiella</taxon>
    </lineage>
</organism>
<dbReference type="Proteomes" id="UP000595917">
    <property type="component" value="Chromosome"/>
</dbReference>
<name>A0A7T7XPR2_9SPIR</name>
<keyword evidence="2" id="KW-0472">Membrane</keyword>
<keyword evidence="2" id="KW-1133">Transmembrane helix</keyword>
<sequence length="142" mass="15783">MGSYFQALLFIILAVILLWFGYNLFWSLTGGKSRGKRRKTQKKSSGEGVPGAPRTCPVCSARLERGERVKSAAFPSMGGTDRLMHISGCVYCLEGERQRKCPVCGHALKPEEILIARMFDKPGRSHVHVIGCSRCRGPRSKR</sequence>
<dbReference type="RefSeq" id="WP_215627530.1">
    <property type="nucleotide sequence ID" value="NZ_CP067089.2"/>
</dbReference>
<evidence type="ECO:0000313" key="4">
    <source>
        <dbReference type="Proteomes" id="UP000595917"/>
    </source>
</evidence>
<feature type="region of interest" description="Disordered" evidence="1">
    <location>
        <begin position="31"/>
        <end position="53"/>
    </location>
</feature>
<accession>A0A7T7XPR2</accession>
<dbReference type="KEGG" id="bhc:JFL75_04705"/>